<accession>A0A1M5LXV5</accession>
<sequence>MRRRAFIALLGGAAVAASGSAHAQQDRVRRIGVLMGYAEADSDTQARMAAFRNGLDQLGWKDGRNIQITFRFGVGEMDRVREFAKQLIDLNPDVIVCETTPTLKVLAQQTATLPIVFVSVADPLNNGYVAELAHPGGHITGFTNFEATMGGKWIELLKKIAPATTRIGVIFNPDTAPGGGGFFLKSVEASAPSLAATVISCPVHSDAEIESAIIDLGHEPGGGLIVMLDVFTAVHRPTIISQALANRVPTIFPWRFGATDGGLVSYGVDVADLHRRAAAYVDRILKGTKPADLPVQQPTKFELVINLKTAKALGIEVSPTLLATADEIIE</sequence>
<evidence type="ECO:0000313" key="3">
    <source>
        <dbReference type="Proteomes" id="UP000189796"/>
    </source>
</evidence>
<dbReference type="RefSeq" id="WP_079601392.1">
    <property type="nucleotide sequence ID" value="NZ_LT670817.1"/>
</dbReference>
<feature type="chain" id="PRO_5009912164" evidence="1">
    <location>
        <begin position="24"/>
        <end position="330"/>
    </location>
</feature>
<proteinExistence type="predicted"/>
<dbReference type="AlphaFoldDB" id="A0A1M5LXV5"/>
<keyword evidence="1" id="KW-0732">Signal</keyword>
<evidence type="ECO:0000256" key="1">
    <source>
        <dbReference type="SAM" id="SignalP"/>
    </source>
</evidence>
<dbReference type="EMBL" id="LT670817">
    <property type="protein sequence ID" value="SHG69836.1"/>
    <property type="molecule type" value="Genomic_DNA"/>
</dbReference>
<dbReference type="CDD" id="cd06325">
    <property type="entry name" value="PBP1_ABC_unchar_transporter"/>
    <property type="match status" value="1"/>
</dbReference>
<dbReference type="InterPro" id="IPR007487">
    <property type="entry name" value="ABC_transpt-TYRBP-like"/>
</dbReference>
<dbReference type="Gene3D" id="3.40.50.2300">
    <property type="match status" value="2"/>
</dbReference>
<name>A0A1M5LXV5_9BRAD</name>
<dbReference type="Pfam" id="PF04392">
    <property type="entry name" value="ABC_sub_bind"/>
    <property type="match status" value="1"/>
</dbReference>
<dbReference type="PANTHER" id="PTHR35271">
    <property type="entry name" value="ABC TRANSPORTER, SUBSTRATE-BINDING LIPOPROTEIN-RELATED"/>
    <property type="match status" value="1"/>
</dbReference>
<dbReference type="PANTHER" id="PTHR35271:SF1">
    <property type="entry name" value="ABC TRANSPORTER, SUBSTRATE-BINDING LIPOPROTEIN"/>
    <property type="match status" value="1"/>
</dbReference>
<feature type="signal peptide" evidence="1">
    <location>
        <begin position="1"/>
        <end position="23"/>
    </location>
</feature>
<organism evidence="2 3">
    <name type="scientific">Bradyrhizobium erythrophlei</name>
    <dbReference type="NCBI Taxonomy" id="1437360"/>
    <lineage>
        <taxon>Bacteria</taxon>
        <taxon>Pseudomonadati</taxon>
        <taxon>Pseudomonadota</taxon>
        <taxon>Alphaproteobacteria</taxon>
        <taxon>Hyphomicrobiales</taxon>
        <taxon>Nitrobacteraceae</taxon>
        <taxon>Bradyrhizobium</taxon>
    </lineage>
</organism>
<reference evidence="2 3" key="1">
    <citation type="submission" date="2016-11" db="EMBL/GenBank/DDBJ databases">
        <authorList>
            <person name="Jaros S."/>
            <person name="Januszkiewicz K."/>
            <person name="Wedrychowicz H."/>
        </authorList>
    </citation>
    <scope>NUCLEOTIDE SEQUENCE [LARGE SCALE GENOMIC DNA]</scope>
    <source>
        <strain evidence="2 3">GAS138</strain>
    </source>
</reference>
<dbReference type="OrthoDB" id="9776955at2"/>
<evidence type="ECO:0000313" key="2">
    <source>
        <dbReference type="EMBL" id="SHG69836.1"/>
    </source>
</evidence>
<protein>
    <submittedName>
        <fullName evidence="2">Putative ABC transport system substrate-binding protein</fullName>
    </submittedName>
</protein>
<gene>
    <name evidence="2" type="ORF">SAMN05443248_2399</name>
</gene>
<dbReference type="Proteomes" id="UP000189796">
    <property type="component" value="Chromosome I"/>
</dbReference>